<gene>
    <name evidence="1" type="ORF">I7I53_06999</name>
</gene>
<dbReference type="AlphaFoldDB" id="A0A8A1LI30"/>
<dbReference type="VEuPathDB" id="FungiDB:I7I53_06999"/>
<accession>A0A8A1LI30</accession>
<sequence length="64" mass="7297">MLLCVKSRSKKSFSLHLSFFFYPSSSSPLNLCTPVAPRHNKRPTTSFDPFPSLVSIRSQHTKKQ</sequence>
<proteinExistence type="predicted"/>
<evidence type="ECO:0000313" key="2">
    <source>
        <dbReference type="Proteomes" id="UP000663419"/>
    </source>
</evidence>
<protein>
    <submittedName>
        <fullName evidence="1">Uncharacterized protein</fullName>
    </submittedName>
</protein>
<dbReference type="Proteomes" id="UP000663419">
    <property type="component" value="Chromosome 2"/>
</dbReference>
<evidence type="ECO:0000313" key="1">
    <source>
        <dbReference type="EMBL" id="QSS51632.1"/>
    </source>
</evidence>
<name>A0A8A1LI30_AJEC8</name>
<reference evidence="1" key="1">
    <citation type="submission" date="2021-01" db="EMBL/GenBank/DDBJ databases">
        <title>Chromosome-level genome assembly of a human fungal pathogen reveals clustering of transcriptionally co-regulated genes.</title>
        <authorList>
            <person name="Voorhies M."/>
            <person name="Cohen S."/>
            <person name="Shea T.P."/>
            <person name="Petrus S."/>
            <person name="Munoz J.F."/>
            <person name="Poplawski S."/>
            <person name="Goldman W.E."/>
            <person name="Michael T."/>
            <person name="Cuomo C.A."/>
            <person name="Sil A."/>
            <person name="Beyhan S."/>
        </authorList>
    </citation>
    <scope>NUCLEOTIDE SEQUENCE</scope>
    <source>
        <strain evidence="1">H88</strain>
    </source>
</reference>
<organism evidence="1 2">
    <name type="scientific">Ajellomyces capsulatus (strain H88)</name>
    <name type="common">Darling's disease fungus</name>
    <name type="synonym">Histoplasma capsulatum</name>
    <dbReference type="NCBI Taxonomy" id="544711"/>
    <lineage>
        <taxon>Eukaryota</taxon>
        <taxon>Fungi</taxon>
        <taxon>Dikarya</taxon>
        <taxon>Ascomycota</taxon>
        <taxon>Pezizomycotina</taxon>
        <taxon>Eurotiomycetes</taxon>
        <taxon>Eurotiomycetidae</taxon>
        <taxon>Onygenales</taxon>
        <taxon>Ajellomycetaceae</taxon>
        <taxon>Histoplasma</taxon>
    </lineage>
</organism>
<dbReference type="EMBL" id="CP069103">
    <property type="protein sequence ID" value="QSS51632.1"/>
    <property type="molecule type" value="Genomic_DNA"/>
</dbReference>